<accession>A0A9P4P5T4</accession>
<comment type="caution">
    <text evidence="2">The sequence shown here is derived from an EMBL/GenBank/DDBJ whole genome shotgun (WGS) entry which is preliminary data.</text>
</comment>
<organism evidence="2 3">
    <name type="scientific">Karstenula rhodostoma CBS 690.94</name>
    <dbReference type="NCBI Taxonomy" id="1392251"/>
    <lineage>
        <taxon>Eukaryota</taxon>
        <taxon>Fungi</taxon>
        <taxon>Dikarya</taxon>
        <taxon>Ascomycota</taxon>
        <taxon>Pezizomycotina</taxon>
        <taxon>Dothideomycetes</taxon>
        <taxon>Pleosporomycetidae</taxon>
        <taxon>Pleosporales</taxon>
        <taxon>Massarineae</taxon>
        <taxon>Didymosphaeriaceae</taxon>
        <taxon>Karstenula</taxon>
    </lineage>
</organism>
<dbReference type="AlphaFoldDB" id="A0A9P4P5T4"/>
<evidence type="ECO:0000256" key="1">
    <source>
        <dbReference type="SAM" id="MobiDB-lite"/>
    </source>
</evidence>
<dbReference type="Proteomes" id="UP000799764">
    <property type="component" value="Unassembled WGS sequence"/>
</dbReference>
<reference evidence="2" key="1">
    <citation type="journal article" date="2020" name="Stud. Mycol.">
        <title>101 Dothideomycetes genomes: a test case for predicting lifestyles and emergence of pathogens.</title>
        <authorList>
            <person name="Haridas S."/>
            <person name="Albert R."/>
            <person name="Binder M."/>
            <person name="Bloem J."/>
            <person name="Labutti K."/>
            <person name="Salamov A."/>
            <person name="Andreopoulos B."/>
            <person name="Baker S."/>
            <person name="Barry K."/>
            <person name="Bills G."/>
            <person name="Bluhm B."/>
            <person name="Cannon C."/>
            <person name="Castanera R."/>
            <person name="Culley D."/>
            <person name="Daum C."/>
            <person name="Ezra D."/>
            <person name="Gonzalez J."/>
            <person name="Henrissat B."/>
            <person name="Kuo A."/>
            <person name="Liang C."/>
            <person name="Lipzen A."/>
            <person name="Lutzoni F."/>
            <person name="Magnuson J."/>
            <person name="Mondo S."/>
            <person name="Nolan M."/>
            <person name="Ohm R."/>
            <person name="Pangilinan J."/>
            <person name="Park H.-J."/>
            <person name="Ramirez L."/>
            <person name="Alfaro M."/>
            <person name="Sun H."/>
            <person name="Tritt A."/>
            <person name="Yoshinaga Y."/>
            <person name="Zwiers L.-H."/>
            <person name="Turgeon B."/>
            <person name="Goodwin S."/>
            <person name="Spatafora J."/>
            <person name="Crous P."/>
            <person name="Grigoriev I."/>
        </authorList>
    </citation>
    <scope>NUCLEOTIDE SEQUENCE</scope>
    <source>
        <strain evidence="2">CBS 690.94</strain>
    </source>
</reference>
<proteinExistence type="predicted"/>
<name>A0A9P4P5T4_9PLEO</name>
<sequence>MFGRAVAGFARTTANATAVVYSVGPSMGSEAGTKVSTRQFLRETDVAGLGIVAHKERVDGRVCSGSRGCVSRDKESVSPRAVVSSGWQGEGEARRGGRGTATAEDGHTARRQVLLCGPVEDCQEVRRGGGSARRCNLDVRRRRAADTEPVLYSVRAQVISTVHTWSQCAPPACFAGAGWGLSVLQTTLQGSLHRANIHPRPQISALPPPSSLPLLVARSLRCLSRRAEDVWVVDSSPVGAAGEPAPEATAHRETGRPCLISFREGATLPRAPTWHPSADCRDGCLPSATDAPPPSIC</sequence>
<feature type="region of interest" description="Disordered" evidence="1">
    <location>
        <begin position="80"/>
        <end position="106"/>
    </location>
</feature>
<dbReference type="EMBL" id="MU001514">
    <property type="protein sequence ID" value="KAF2437837.1"/>
    <property type="molecule type" value="Genomic_DNA"/>
</dbReference>
<evidence type="ECO:0000313" key="3">
    <source>
        <dbReference type="Proteomes" id="UP000799764"/>
    </source>
</evidence>
<keyword evidence="3" id="KW-1185">Reference proteome</keyword>
<protein>
    <submittedName>
        <fullName evidence="2">Uncharacterized protein</fullName>
    </submittedName>
</protein>
<gene>
    <name evidence="2" type="ORF">P171DRAFT_449594</name>
</gene>
<evidence type="ECO:0000313" key="2">
    <source>
        <dbReference type="EMBL" id="KAF2437837.1"/>
    </source>
</evidence>